<reference evidence="1 4" key="1">
    <citation type="submission" date="2018-09" db="EMBL/GenBank/DDBJ databases">
        <title>Genomic investigation of the strawberry pathogen Phytophthora fragariae indicates pathogenicity is determined by transcriptional variation in three key races.</title>
        <authorList>
            <person name="Adams T.M."/>
            <person name="Armitage A.D."/>
            <person name="Sobczyk M.K."/>
            <person name="Bates H.J."/>
            <person name="Dunwell J.M."/>
            <person name="Nellist C.F."/>
            <person name="Harrison R.J."/>
        </authorList>
    </citation>
    <scope>NUCLEOTIDE SEQUENCE [LARGE SCALE GENOMIC DNA]</scope>
    <source>
        <strain evidence="2 3">NOV-71</strain>
        <strain evidence="1 4">SCRP245</strain>
    </source>
</reference>
<proteinExistence type="predicted"/>
<comment type="caution">
    <text evidence="1">The sequence shown here is derived from an EMBL/GenBank/DDBJ whole genome shotgun (WGS) entry which is preliminary data.</text>
</comment>
<sequence>MVSFTTVAATVSSSLADVMVGSSSVDSSSLGVGVSAARVKCRDSKSSSSNETP</sequence>
<dbReference type="EMBL" id="QXFZ01003974">
    <property type="protein sequence ID" value="KAE9066295.1"/>
    <property type="molecule type" value="Genomic_DNA"/>
</dbReference>
<evidence type="ECO:0000313" key="4">
    <source>
        <dbReference type="Proteomes" id="UP000460718"/>
    </source>
</evidence>
<gene>
    <name evidence="2" type="ORF">PF007_g28527</name>
    <name evidence="1" type="ORF">PF011_g32903</name>
</gene>
<evidence type="ECO:0000313" key="2">
    <source>
        <dbReference type="EMBL" id="KAE9066295.1"/>
    </source>
</evidence>
<dbReference type="Proteomes" id="UP000441208">
    <property type="component" value="Unassembled WGS sequence"/>
</dbReference>
<dbReference type="Proteomes" id="UP000460718">
    <property type="component" value="Unassembled WGS sequence"/>
</dbReference>
<protein>
    <submittedName>
        <fullName evidence="1">Uncharacterized protein</fullName>
    </submittedName>
</protein>
<organism evidence="1 4">
    <name type="scientific">Phytophthora fragariae</name>
    <dbReference type="NCBI Taxonomy" id="53985"/>
    <lineage>
        <taxon>Eukaryota</taxon>
        <taxon>Sar</taxon>
        <taxon>Stramenopiles</taxon>
        <taxon>Oomycota</taxon>
        <taxon>Peronosporomycetes</taxon>
        <taxon>Peronosporales</taxon>
        <taxon>Peronosporaceae</taxon>
        <taxon>Phytophthora</taxon>
    </lineage>
</organism>
<name>A0A6A3G2N5_9STRA</name>
<evidence type="ECO:0000313" key="1">
    <source>
        <dbReference type="EMBL" id="KAE8951662.1"/>
    </source>
</evidence>
<dbReference type="AlphaFoldDB" id="A0A6A3G2N5"/>
<evidence type="ECO:0000313" key="3">
    <source>
        <dbReference type="Proteomes" id="UP000441208"/>
    </source>
</evidence>
<dbReference type="EMBL" id="QXFW01011680">
    <property type="protein sequence ID" value="KAE8951662.1"/>
    <property type="molecule type" value="Genomic_DNA"/>
</dbReference>
<accession>A0A6A3G2N5</accession>